<dbReference type="WBParaSite" id="nRc.2.0.1.t41713-RA">
    <property type="protein sequence ID" value="nRc.2.0.1.t41713-RA"/>
    <property type="gene ID" value="nRc.2.0.1.g41713"/>
</dbReference>
<evidence type="ECO:0000313" key="1">
    <source>
        <dbReference type="Proteomes" id="UP000887565"/>
    </source>
</evidence>
<protein>
    <submittedName>
        <fullName evidence="2">Uncharacterized protein</fullName>
    </submittedName>
</protein>
<accession>A0A915KSG1</accession>
<dbReference type="AlphaFoldDB" id="A0A915KSG1"/>
<evidence type="ECO:0000313" key="2">
    <source>
        <dbReference type="WBParaSite" id="nRc.2.0.1.t41713-RA"/>
    </source>
</evidence>
<organism evidence="1 2">
    <name type="scientific">Romanomermis culicivorax</name>
    <name type="common">Nematode worm</name>
    <dbReference type="NCBI Taxonomy" id="13658"/>
    <lineage>
        <taxon>Eukaryota</taxon>
        <taxon>Metazoa</taxon>
        <taxon>Ecdysozoa</taxon>
        <taxon>Nematoda</taxon>
        <taxon>Enoplea</taxon>
        <taxon>Dorylaimia</taxon>
        <taxon>Mermithida</taxon>
        <taxon>Mermithoidea</taxon>
        <taxon>Mermithidae</taxon>
        <taxon>Romanomermis</taxon>
    </lineage>
</organism>
<dbReference type="Proteomes" id="UP000887565">
    <property type="component" value="Unplaced"/>
</dbReference>
<sequence>MFKGGFWRSVWIHIRNPQNAYQRKCKAEMRISIFDDLEFGGRIMSQMFDSNKNLVQIIDSRKSVIFTEDLLELEQYLEKIVTTSKVPHKE</sequence>
<name>A0A915KSG1_ROMCU</name>
<keyword evidence="1" id="KW-1185">Reference proteome</keyword>
<proteinExistence type="predicted"/>
<reference evidence="2" key="1">
    <citation type="submission" date="2022-11" db="UniProtKB">
        <authorList>
            <consortium name="WormBaseParasite"/>
        </authorList>
    </citation>
    <scope>IDENTIFICATION</scope>
</reference>